<feature type="region of interest" description="Disordered" evidence="7">
    <location>
        <begin position="227"/>
        <end position="250"/>
    </location>
</feature>
<dbReference type="Proteomes" id="UP001570511">
    <property type="component" value="Unassembled WGS sequence"/>
</dbReference>
<evidence type="ECO:0000256" key="2">
    <source>
        <dbReference type="ARBA" id="ARBA00023186"/>
    </source>
</evidence>
<dbReference type="InterPro" id="IPR009012">
    <property type="entry name" value="GrpE_head"/>
</dbReference>
<dbReference type="Gene3D" id="2.30.22.10">
    <property type="entry name" value="Head domain of nucleotide exchange factor GrpE"/>
    <property type="match status" value="1"/>
</dbReference>
<dbReference type="SUPFAM" id="SSF58014">
    <property type="entry name" value="Coiled-coil domain of nucleotide exchange factor GrpE"/>
    <property type="match status" value="1"/>
</dbReference>
<accession>A0ABD5MBQ9</accession>
<comment type="subcellular location">
    <subcellularLocation>
        <location evidence="3">Cytoplasm</location>
    </subcellularLocation>
</comment>
<evidence type="ECO:0000256" key="7">
    <source>
        <dbReference type="SAM" id="MobiDB-lite"/>
    </source>
</evidence>
<evidence type="ECO:0000256" key="4">
    <source>
        <dbReference type="RuleBase" id="RU000639"/>
    </source>
</evidence>
<dbReference type="EMBL" id="JBGNYA010000001">
    <property type="protein sequence ID" value="MFA1611347.1"/>
    <property type="molecule type" value="Genomic_DNA"/>
</dbReference>
<dbReference type="AlphaFoldDB" id="A0ABD5MBQ9"/>
<comment type="caution">
    <text evidence="8">The sequence shown here is derived from an EMBL/GenBank/DDBJ whole genome shotgun (WGS) entry which is preliminary data.</text>
</comment>
<feature type="coiled-coil region" evidence="6">
    <location>
        <begin position="69"/>
        <end position="124"/>
    </location>
</feature>
<feature type="compositionally biased region" description="Acidic residues" evidence="7">
    <location>
        <begin position="237"/>
        <end position="250"/>
    </location>
</feature>
<comment type="subunit">
    <text evidence="3">Homodimer.</text>
</comment>
<dbReference type="HAMAP" id="MF_01151">
    <property type="entry name" value="GrpE"/>
    <property type="match status" value="1"/>
</dbReference>
<dbReference type="Gene3D" id="3.90.20.20">
    <property type="match status" value="1"/>
</dbReference>
<dbReference type="InterPro" id="IPR013805">
    <property type="entry name" value="GrpE_CC"/>
</dbReference>
<evidence type="ECO:0000313" key="9">
    <source>
        <dbReference type="Proteomes" id="UP001570511"/>
    </source>
</evidence>
<keyword evidence="3" id="KW-0963">Cytoplasm</keyword>
<reference evidence="8 9" key="1">
    <citation type="submission" date="2024-08" db="EMBL/GenBank/DDBJ databases">
        <title>Halobellus sp. MBLA0158 whole genome sequence.</title>
        <authorList>
            <person name="Hwang C.Y."/>
            <person name="Cho E.-S."/>
            <person name="Seo M.-J."/>
        </authorList>
    </citation>
    <scope>NUCLEOTIDE SEQUENCE [LARGE SCALE GENOMIC DNA]</scope>
    <source>
        <strain evidence="8 9">MBLA0158</strain>
    </source>
</reference>
<evidence type="ECO:0000256" key="1">
    <source>
        <dbReference type="ARBA" id="ARBA00009054"/>
    </source>
</evidence>
<keyword evidence="6" id="KW-0175">Coiled coil</keyword>
<evidence type="ECO:0000256" key="5">
    <source>
        <dbReference type="RuleBase" id="RU004478"/>
    </source>
</evidence>
<evidence type="ECO:0000313" key="8">
    <source>
        <dbReference type="EMBL" id="MFA1611347.1"/>
    </source>
</evidence>
<feature type="region of interest" description="Disordered" evidence="7">
    <location>
        <begin position="1"/>
        <end position="69"/>
    </location>
</feature>
<dbReference type="InterPro" id="IPR000740">
    <property type="entry name" value="GrpE"/>
</dbReference>
<dbReference type="PROSITE" id="PS01071">
    <property type="entry name" value="GRPE"/>
    <property type="match status" value="1"/>
</dbReference>
<dbReference type="PANTHER" id="PTHR21237:SF23">
    <property type="entry name" value="GRPE PROTEIN HOMOLOG, MITOCHONDRIAL"/>
    <property type="match status" value="1"/>
</dbReference>
<dbReference type="PANTHER" id="PTHR21237">
    <property type="entry name" value="GRPE PROTEIN"/>
    <property type="match status" value="1"/>
</dbReference>
<protein>
    <recommendedName>
        <fullName evidence="3 4">Protein GrpE</fullName>
    </recommendedName>
    <alternativeName>
        <fullName evidence="3">HSP-70 cofactor</fullName>
    </alternativeName>
</protein>
<keyword evidence="3 4" id="KW-0346">Stress response</keyword>
<dbReference type="CDD" id="cd00446">
    <property type="entry name" value="GrpE"/>
    <property type="match status" value="1"/>
</dbReference>
<evidence type="ECO:0000256" key="6">
    <source>
        <dbReference type="SAM" id="Coils"/>
    </source>
</evidence>
<sequence length="250" mass="27245">MSDESPESRTAAAEYSDVDADDEATDAQADADADVSDDAAPDEQADADGAGSGDDHEESDLADRVAEYDEALADEVAALESRVADLESELEERDGRIEELESALKRSKADFKNYKKRAKKRQEEIRERATEDFVGRIVSVRDNLVRALDQDEDADIRPGIESTLEEFDRILDEEEVSAIEPAAGEDVDPTRHEVLMRVEDADQPEGTVAEVYRPGYEMAGSVVREAQVTVSDGPGADSEEGGEADETDAE</sequence>
<dbReference type="GO" id="GO:0005737">
    <property type="term" value="C:cytoplasm"/>
    <property type="evidence" value="ECO:0007669"/>
    <property type="project" value="UniProtKB-SubCell"/>
</dbReference>
<name>A0ABD5MBQ9_9EURY</name>
<dbReference type="SUPFAM" id="SSF51064">
    <property type="entry name" value="Head domain of nucleotide exchange factor GrpE"/>
    <property type="match status" value="1"/>
</dbReference>
<comment type="similarity">
    <text evidence="1 3 5">Belongs to the GrpE family.</text>
</comment>
<dbReference type="RefSeq" id="WP_372389583.1">
    <property type="nucleotide sequence ID" value="NZ_JBGNYA010000001.1"/>
</dbReference>
<keyword evidence="9" id="KW-1185">Reference proteome</keyword>
<gene>
    <name evidence="3" type="primary">grpE</name>
    <name evidence="8" type="ORF">OS889_10080</name>
</gene>
<comment type="function">
    <text evidence="3 4">Participates actively in the response to hyperosmotic and heat shock by preventing the aggregation of stress-denatured proteins, in association with DnaK and GrpE. It is the nucleotide exchange factor for DnaK and may function as a thermosensor. Unfolded proteins bind initially to DnaJ; upon interaction with the DnaJ-bound protein, DnaK hydrolyzes its bound ATP, resulting in the formation of a stable complex. GrpE releases ADP from DnaK; ATP binding to DnaK triggers the release of the substrate protein, thus completing the reaction cycle. Several rounds of ATP-dependent interactions between DnaJ, DnaK and GrpE are required for fully efficient folding.</text>
</comment>
<organism evidence="8 9">
    <name type="scientific">Halobellus rubicundus</name>
    <dbReference type="NCBI Taxonomy" id="2996466"/>
    <lineage>
        <taxon>Archaea</taxon>
        <taxon>Methanobacteriati</taxon>
        <taxon>Methanobacteriota</taxon>
        <taxon>Stenosarchaea group</taxon>
        <taxon>Halobacteria</taxon>
        <taxon>Halobacteriales</taxon>
        <taxon>Haloferacaceae</taxon>
        <taxon>Halobellus</taxon>
    </lineage>
</organism>
<proteinExistence type="inferred from homology"/>
<keyword evidence="2 3" id="KW-0143">Chaperone</keyword>
<dbReference type="PRINTS" id="PR00773">
    <property type="entry name" value="GRPEPROTEIN"/>
</dbReference>
<feature type="compositionally biased region" description="Acidic residues" evidence="7">
    <location>
        <begin position="16"/>
        <end position="46"/>
    </location>
</feature>
<evidence type="ECO:0000256" key="3">
    <source>
        <dbReference type="HAMAP-Rule" id="MF_01151"/>
    </source>
</evidence>
<dbReference type="Pfam" id="PF01025">
    <property type="entry name" value="GrpE"/>
    <property type="match status" value="1"/>
</dbReference>